<organism evidence="3 4">
    <name type="scientific">Streptomyces alboflavus</name>
    <dbReference type="NCBI Taxonomy" id="67267"/>
    <lineage>
        <taxon>Bacteria</taxon>
        <taxon>Bacillati</taxon>
        <taxon>Actinomycetota</taxon>
        <taxon>Actinomycetes</taxon>
        <taxon>Kitasatosporales</taxon>
        <taxon>Streptomycetaceae</taxon>
        <taxon>Streptomyces</taxon>
    </lineage>
</organism>
<reference evidence="3 4" key="1">
    <citation type="submission" date="2017-05" db="EMBL/GenBank/DDBJ databases">
        <title>Streptomyces alboflavus Genome sequencing and assembly.</title>
        <authorList>
            <person name="Wang Y."/>
            <person name="Du B."/>
            <person name="Ding Y."/>
            <person name="Liu H."/>
            <person name="Hou Q."/>
            <person name="Liu K."/>
            <person name="Wang C."/>
            <person name="Yao L."/>
        </authorList>
    </citation>
    <scope>NUCLEOTIDE SEQUENCE [LARGE SCALE GENOMIC DNA]</scope>
    <source>
        <strain evidence="3 4">MDJK44</strain>
    </source>
</reference>
<accession>A0A1Z1WD42</accession>
<dbReference type="InterPro" id="IPR013917">
    <property type="entry name" value="tRNA_wybutosine-synth"/>
</dbReference>
<dbReference type="RefSeq" id="WP_087884606.1">
    <property type="nucleotide sequence ID" value="NZ_CP021748.1"/>
</dbReference>
<dbReference type="NCBIfam" id="TIGR03083">
    <property type="entry name" value="maleylpyruvate isomerase family mycothiol-dependent enzyme"/>
    <property type="match status" value="1"/>
</dbReference>
<dbReference type="InterPro" id="IPR024344">
    <property type="entry name" value="MDMPI_metal-binding"/>
</dbReference>
<sequence length="281" mass="29745">MSDVPIAAPASDAASTVTVVLDDLRDESAELDGLVGELSAERWAVGTPAAGWTIAHQIAHLAWTDQAALLAVTDADAFAAHAAVALKSPDTFVDDGAREGAEAPPGELLARWREGREALQRALRAAPAGARFPWYGPPMSAASVATARIMETWAHGQDVADTLGVRRAPTDRLRHVARIGVRARDYAYAVRGLTPPAEEFRVELHAPGGDLWTYGPEDAAQRVTGPALDFCLLATRRVHRDDVAVRAEGPDAEHWLTIAQAFAGPPGEGRASTKSAEGDGE</sequence>
<dbReference type="Gene3D" id="1.20.120.450">
    <property type="entry name" value="dinb family like domain"/>
    <property type="match status" value="1"/>
</dbReference>
<dbReference type="Proteomes" id="UP000195880">
    <property type="component" value="Chromosome"/>
</dbReference>
<evidence type="ECO:0000259" key="1">
    <source>
        <dbReference type="Pfam" id="PF08608"/>
    </source>
</evidence>
<dbReference type="eggNOG" id="ENOG502Z7S3">
    <property type="taxonomic scope" value="Bacteria"/>
</dbReference>
<dbReference type="Pfam" id="PF11716">
    <property type="entry name" value="MDMPI_N"/>
    <property type="match status" value="1"/>
</dbReference>
<evidence type="ECO:0000313" key="3">
    <source>
        <dbReference type="EMBL" id="ARX84319.1"/>
    </source>
</evidence>
<gene>
    <name evidence="3" type="ORF">SMD44_03757</name>
</gene>
<dbReference type="AlphaFoldDB" id="A0A1Z1WD42"/>
<protein>
    <recommendedName>
        <fullName evidence="5">Wyosine base formation domain-containing protein</fullName>
    </recommendedName>
</protein>
<evidence type="ECO:0000259" key="2">
    <source>
        <dbReference type="Pfam" id="PF11716"/>
    </source>
</evidence>
<feature type="domain" description="tRNA wybutosine-synthesis" evidence="1">
    <location>
        <begin position="196"/>
        <end position="247"/>
    </location>
</feature>
<dbReference type="OrthoDB" id="113180at2"/>
<proteinExistence type="predicted"/>
<dbReference type="EMBL" id="CP021748">
    <property type="protein sequence ID" value="ARX84319.1"/>
    <property type="molecule type" value="Genomic_DNA"/>
</dbReference>
<dbReference type="InterPro" id="IPR017517">
    <property type="entry name" value="Maleyloyr_isom"/>
</dbReference>
<name>A0A1Z1WD42_9ACTN</name>
<keyword evidence="4" id="KW-1185">Reference proteome</keyword>
<evidence type="ECO:0000313" key="4">
    <source>
        <dbReference type="Proteomes" id="UP000195880"/>
    </source>
</evidence>
<dbReference type="Pfam" id="PF08608">
    <property type="entry name" value="Wyosine_form"/>
    <property type="match status" value="1"/>
</dbReference>
<evidence type="ECO:0008006" key="5">
    <source>
        <dbReference type="Google" id="ProtNLM"/>
    </source>
</evidence>
<dbReference type="STRING" id="67267.GCA_000716675_05086"/>
<dbReference type="InterPro" id="IPR034660">
    <property type="entry name" value="DinB/YfiT-like"/>
</dbReference>
<dbReference type="SUPFAM" id="SSF109854">
    <property type="entry name" value="DinB/YfiT-like putative metalloenzymes"/>
    <property type="match status" value="1"/>
</dbReference>
<feature type="domain" description="Mycothiol-dependent maleylpyruvate isomerase metal-binding" evidence="2">
    <location>
        <begin position="24"/>
        <end position="160"/>
    </location>
</feature>
<dbReference type="KEGG" id="salf:SMD44_03757"/>
<dbReference type="GO" id="GO:0046872">
    <property type="term" value="F:metal ion binding"/>
    <property type="evidence" value="ECO:0007669"/>
    <property type="project" value="InterPro"/>
</dbReference>
<dbReference type="InterPro" id="IPR017518">
    <property type="entry name" value="CHP03084"/>
</dbReference>
<dbReference type="NCBIfam" id="TIGR03084">
    <property type="entry name" value="TIGR03084 family metal-binding protein"/>
    <property type="match status" value="1"/>
</dbReference>